<evidence type="ECO:0000256" key="2">
    <source>
        <dbReference type="ARBA" id="ARBA00022803"/>
    </source>
</evidence>
<organism evidence="5 6">
    <name type="scientific">Prorocentrum cordatum</name>
    <dbReference type="NCBI Taxonomy" id="2364126"/>
    <lineage>
        <taxon>Eukaryota</taxon>
        <taxon>Sar</taxon>
        <taxon>Alveolata</taxon>
        <taxon>Dinophyceae</taxon>
        <taxon>Prorocentrales</taxon>
        <taxon>Prorocentraceae</taxon>
        <taxon>Prorocentrum</taxon>
    </lineage>
</organism>
<name>A0ABN9TT63_9DINO</name>
<gene>
    <name evidence="5" type="ORF">PCOR1329_LOCUS42085</name>
</gene>
<dbReference type="EMBL" id="CAUYUJ010015056">
    <property type="protein sequence ID" value="CAK0849390.1"/>
    <property type="molecule type" value="Genomic_DNA"/>
</dbReference>
<keyword evidence="1" id="KW-0677">Repeat</keyword>
<evidence type="ECO:0008006" key="7">
    <source>
        <dbReference type="Google" id="ProtNLM"/>
    </source>
</evidence>
<comment type="caution">
    <text evidence="5">The sequence shown here is derived from an EMBL/GenBank/DDBJ whole genome shotgun (WGS) entry which is preliminary data.</text>
</comment>
<dbReference type="PROSITE" id="PS50005">
    <property type="entry name" value="TPR"/>
    <property type="match status" value="1"/>
</dbReference>
<dbReference type="Gene3D" id="1.25.40.10">
    <property type="entry name" value="Tetratricopeptide repeat domain"/>
    <property type="match status" value="1"/>
</dbReference>
<evidence type="ECO:0000313" key="6">
    <source>
        <dbReference type="Proteomes" id="UP001189429"/>
    </source>
</evidence>
<accession>A0ABN9TT63</accession>
<dbReference type="SMART" id="SM00028">
    <property type="entry name" value="TPR"/>
    <property type="match status" value="3"/>
</dbReference>
<evidence type="ECO:0000256" key="3">
    <source>
        <dbReference type="PROSITE-ProRule" id="PRU00339"/>
    </source>
</evidence>
<dbReference type="Proteomes" id="UP001189429">
    <property type="component" value="Unassembled WGS sequence"/>
</dbReference>
<dbReference type="SUPFAM" id="SSF48452">
    <property type="entry name" value="TPR-like"/>
    <property type="match status" value="1"/>
</dbReference>
<reference evidence="5" key="1">
    <citation type="submission" date="2023-10" db="EMBL/GenBank/DDBJ databases">
        <authorList>
            <person name="Chen Y."/>
            <person name="Shah S."/>
            <person name="Dougan E. K."/>
            <person name="Thang M."/>
            <person name="Chan C."/>
        </authorList>
    </citation>
    <scope>NUCLEOTIDE SEQUENCE [LARGE SCALE GENOMIC DNA]</scope>
</reference>
<feature type="chain" id="PRO_5045241958" description="Tetratricopeptide repeat protein" evidence="4">
    <location>
        <begin position="26"/>
        <end position="151"/>
    </location>
</feature>
<proteinExistence type="predicted"/>
<keyword evidence="2 3" id="KW-0802">TPR repeat</keyword>
<evidence type="ECO:0000256" key="1">
    <source>
        <dbReference type="ARBA" id="ARBA00022737"/>
    </source>
</evidence>
<dbReference type="PANTHER" id="PTHR16193:SF0">
    <property type="entry name" value="TETRATRICOPEPTIDE REPEAT PROTEIN 27"/>
    <property type="match status" value="1"/>
</dbReference>
<protein>
    <recommendedName>
        <fullName evidence="7">Tetratricopeptide repeat protein</fullName>
    </recommendedName>
</protein>
<sequence>MSPAAQWSRAFGLVGLGGATWCCLGDLEKEPKHYETAWELSKHRFARAQRSLGRHWFQKGELAKAIECFEAAVGINPLHTNIWFTMGCAQMKLERYDDCVATFSRCIGVDDDYAEAWANLAAAHSARGKLREARQCMAEAARRSLRGLAPP</sequence>
<evidence type="ECO:0000313" key="5">
    <source>
        <dbReference type="EMBL" id="CAK0849390.1"/>
    </source>
</evidence>
<dbReference type="InterPro" id="IPR044244">
    <property type="entry name" value="TTC27/Emw1"/>
</dbReference>
<dbReference type="PANTHER" id="PTHR16193">
    <property type="entry name" value="TETRATRICOPEPTIDE REPEAT PROTEIN 27"/>
    <property type="match status" value="1"/>
</dbReference>
<feature type="signal peptide" evidence="4">
    <location>
        <begin position="1"/>
        <end position="25"/>
    </location>
</feature>
<feature type="repeat" description="TPR" evidence="3">
    <location>
        <begin position="46"/>
        <end position="79"/>
    </location>
</feature>
<keyword evidence="6" id="KW-1185">Reference proteome</keyword>
<keyword evidence="4" id="KW-0732">Signal</keyword>
<dbReference type="InterPro" id="IPR011990">
    <property type="entry name" value="TPR-like_helical_dom_sf"/>
</dbReference>
<dbReference type="InterPro" id="IPR019734">
    <property type="entry name" value="TPR_rpt"/>
</dbReference>
<dbReference type="Pfam" id="PF13432">
    <property type="entry name" value="TPR_16"/>
    <property type="match status" value="2"/>
</dbReference>
<evidence type="ECO:0000256" key="4">
    <source>
        <dbReference type="SAM" id="SignalP"/>
    </source>
</evidence>